<feature type="binding site" evidence="5">
    <location>
        <position position="139"/>
    </location>
    <ligand>
        <name>S-adenosyl-L-methionine</name>
        <dbReference type="ChEBI" id="CHEBI:59789"/>
    </ligand>
</feature>
<dbReference type="InterPro" id="IPR007848">
    <property type="entry name" value="Small_mtfrase_dom"/>
</dbReference>
<evidence type="ECO:0000256" key="3">
    <source>
        <dbReference type="ARBA" id="ARBA00022691"/>
    </source>
</evidence>
<dbReference type="NCBIfam" id="TIGR03534">
    <property type="entry name" value="RF_mod_PrmC"/>
    <property type="match status" value="1"/>
</dbReference>
<feature type="binding site" evidence="5">
    <location>
        <position position="182"/>
    </location>
    <ligand>
        <name>S-adenosyl-L-methionine</name>
        <dbReference type="ChEBI" id="CHEBI:59789"/>
    </ligand>
</feature>
<comment type="caution">
    <text evidence="8">The sequence shown here is derived from an EMBL/GenBank/DDBJ whole genome shotgun (WGS) entry which is preliminary data.</text>
</comment>
<dbReference type="NCBIfam" id="TIGR00536">
    <property type="entry name" value="hemK_fam"/>
    <property type="match status" value="1"/>
</dbReference>
<evidence type="ECO:0000256" key="1">
    <source>
        <dbReference type="ARBA" id="ARBA00022603"/>
    </source>
</evidence>
<dbReference type="EC" id="2.1.1.297" evidence="5"/>
<dbReference type="PROSITE" id="PS00092">
    <property type="entry name" value="N6_MTASE"/>
    <property type="match status" value="1"/>
</dbReference>
<dbReference type="Pfam" id="PF17827">
    <property type="entry name" value="PrmC_N"/>
    <property type="match status" value="1"/>
</dbReference>
<dbReference type="PANTHER" id="PTHR18895:SF74">
    <property type="entry name" value="MTRF1L RELEASE FACTOR GLUTAMINE METHYLTRANSFERASE"/>
    <property type="match status" value="1"/>
</dbReference>
<dbReference type="RefSeq" id="WP_160890996.1">
    <property type="nucleotide sequence ID" value="NZ_WUMU01000001.1"/>
</dbReference>
<sequence>MSPALALRAAARTLTEAGIPGAMQDARRLLAHVLDLAPERLSIDMPSQLDAAQQAAFEAAITRRAAHTPVSHITGQRLFYGRRFAVSPDVLDPRPETEELVAEALEQPFASVLDLGTGSGCILLTLLAERPRARGLGVDLSETALAVARRNAEALEVAQRVTLRPSDWFQAVEGRFELIVSNPPYIAEAEMTALSPEVLREPRMALTPGGDGLAPYRVIAAEAARHLVPGGRLLTEIGWQQGPAVVALFHAAGLENVRIRGDMDGRDRVVCAEAPQPGTT</sequence>
<feature type="binding site" evidence="5">
    <location>
        <begin position="182"/>
        <end position="185"/>
    </location>
    <ligand>
        <name>substrate</name>
    </ligand>
</feature>
<organism evidence="8 9">
    <name type="scientific">Pseudooceanicola albus</name>
    <dbReference type="NCBI Taxonomy" id="2692189"/>
    <lineage>
        <taxon>Bacteria</taxon>
        <taxon>Pseudomonadati</taxon>
        <taxon>Pseudomonadota</taxon>
        <taxon>Alphaproteobacteria</taxon>
        <taxon>Rhodobacterales</taxon>
        <taxon>Paracoccaceae</taxon>
        <taxon>Pseudooceanicola</taxon>
    </lineage>
</organism>
<dbReference type="Pfam" id="PF05175">
    <property type="entry name" value="MTS"/>
    <property type="match status" value="1"/>
</dbReference>
<comment type="function">
    <text evidence="5">Methylates the class 1 translation termination release factors RF1/PrfA and RF2/PrfB on the glutamine residue of the universally conserved GGQ motif.</text>
</comment>
<feature type="domain" description="Methyltransferase small" evidence="6">
    <location>
        <begin position="99"/>
        <end position="211"/>
    </location>
</feature>
<keyword evidence="3 5" id="KW-0949">S-adenosyl-L-methionine</keyword>
<keyword evidence="9" id="KW-1185">Reference proteome</keyword>
<feature type="binding site" evidence="5">
    <location>
        <position position="168"/>
    </location>
    <ligand>
        <name>S-adenosyl-L-methionine</name>
        <dbReference type="ChEBI" id="CHEBI:59789"/>
    </ligand>
</feature>
<dbReference type="SUPFAM" id="SSF53335">
    <property type="entry name" value="S-adenosyl-L-methionine-dependent methyltransferases"/>
    <property type="match status" value="1"/>
</dbReference>
<evidence type="ECO:0000259" key="7">
    <source>
        <dbReference type="Pfam" id="PF17827"/>
    </source>
</evidence>
<dbReference type="AlphaFoldDB" id="A0A6L7FYX3"/>
<feature type="binding site" evidence="5">
    <location>
        <begin position="116"/>
        <end position="120"/>
    </location>
    <ligand>
        <name>S-adenosyl-L-methionine</name>
        <dbReference type="ChEBI" id="CHEBI:59789"/>
    </ligand>
</feature>
<comment type="catalytic activity">
    <reaction evidence="4 5">
        <text>L-glutaminyl-[peptide chain release factor] + S-adenosyl-L-methionine = N(5)-methyl-L-glutaminyl-[peptide chain release factor] + S-adenosyl-L-homocysteine + H(+)</text>
        <dbReference type="Rhea" id="RHEA:42896"/>
        <dbReference type="Rhea" id="RHEA-COMP:10271"/>
        <dbReference type="Rhea" id="RHEA-COMP:10272"/>
        <dbReference type="ChEBI" id="CHEBI:15378"/>
        <dbReference type="ChEBI" id="CHEBI:30011"/>
        <dbReference type="ChEBI" id="CHEBI:57856"/>
        <dbReference type="ChEBI" id="CHEBI:59789"/>
        <dbReference type="ChEBI" id="CHEBI:61891"/>
        <dbReference type="EC" id="2.1.1.297"/>
    </reaction>
</comment>
<protein>
    <recommendedName>
        <fullName evidence="5">Release factor glutamine methyltransferase</fullName>
        <shortName evidence="5">RF MTase</shortName>
        <ecNumber evidence="5">2.1.1.297</ecNumber>
    </recommendedName>
    <alternativeName>
        <fullName evidence="5">N5-glutamine methyltransferase PrmC</fullName>
    </alternativeName>
    <alternativeName>
        <fullName evidence="5">Protein-(glutamine-N5) MTase PrmC</fullName>
    </alternativeName>
    <alternativeName>
        <fullName evidence="5">Protein-glutamine N-methyltransferase PrmC</fullName>
    </alternativeName>
</protein>
<dbReference type="GO" id="GO:0032259">
    <property type="term" value="P:methylation"/>
    <property type="evidence" value="ECO:0007669"/>
    <property type="project" value="UniProtKB-KW"/>
</dbReference>
<evidence type="ECO:0000256" key="5">
    <source>
        <dbReference type="HAMAP-Rule" id="MF_02126"/>
    </source>
</evidence>
<proteinExistence type="inferred from homology"/>
<dbReference type="GO" id="GO:0003676">
    <property type="term" value="F:nucleic acid binding"/>
    <property type="evidence" value="ECO:0007669"/>
    <property type="project" value="InterPro"/>
</dbReference>
<name>A0A6L7FYX3_9RHOB</name>
<dbReference type="PANTHER" id="PTHR18895">
    <property type="entry name" value="HEMK METHYLTRANSFERASE"/>
    <property type="match status" value="1"/>
</dbReference>
<dbReference type="InterPro" id="IPR002052">
    <property type="entry name" value="DNA_methylase_N6_adenine_CS"/>
</dbReference>
<dbReference type="InterPro" id="IPR029063">
    <property type="entry name" value="SAM-dependent_MTases_sf"/>
</dbReference>
<gene>
    <name evidence="5 8" type="primary">prmC</name>
    <name evidence="8" type="ORF">GR170_01320</name>
</gene>
<dbReference type="InterPro" id="IPR040758">
    <property type="entry name" value="PrmC_N"/>
</dbReference>
<dbReference type="InterPro" id="IPR050320">
    <property type="entry name" value="N5-glutamine_MTase"/>
</dbReference>
<evidence type="ECO:0000313" key="9">
    <source>
        <dbReference type="Proteomes" id="UP000477911"/>
    </source>
</evidence>
<evidence type="ECO:0000313" key="8">
    <source>
        <dbReference type="EMBL" id="MXN16458.1"/>
    </source>
</evidence>
<comment type="similarity">
    <text evidence="5">Belongs to the protein N5-glutamine methyltransferase family. PrmC subfamily.</text>
</comment>
<dbReference type="GO" id="GO:0102559">
    <property type="term" value="F:peptide chain release factor N(5)-glutamine methyltransferase activity"/>
    <property type="evidence" value="ECO:0007669"/>
    <property type="project" value="UniProtKB-EC"/>
</dbReference>
<accession>A0A6L7FYX3</accession>
<dbReference type="HAMAP" id="MF_02126">
    <property type="entry name" value="RF_methyltr_PrmC"/>
    <property type="match status" value="1"/>
</dbReference>
<dbReference type="Gene3D" id="1.10.8.10">
    <property type="entry name" value="DNA helicase RuvA subunit, C-terminal domain"/>
    <property type="match status" value="1"/>
</dbReference>
<evidence type="ECO:0000256" key="4">
    <source>
        <dbReference type="ARBA" id="ARBA00048391"/>
    </source>
</evidence>
<dbReference type="CDD" id="cd02440">
    <property type="entry name" value="AdoMet_MTases"/>
    <property type="match status" value="1"/>
</dbReference>
<keyword evidence="1 5" id="KW-0489">Methyltransferase</keyword>
<dbReference type="EMBL" id="WUMU01000001">
    <property type="protein sequence ID" value="MXN16458.1"/>
    <property type="molecule type" value="Genomic_DNA"/>
</dbReference>
<keyword evidence="2 5" id="KW-0808">Transferase</keyword>
<dbReference type="InterPro" id="IPR004556">
    <property type="entry name" value="HemK-like"/>
</dbReference>
<dbReference type="Gene3D" id="3.40.50.150">
    <property type="entry name" value="Vaccinia Virus protein VP39"/>
    <property type="match status" value="1"/>
</dbReference>
<evidence type="ECO:0000259" key="6">
    <source>
        <dbReference type="Pfam" id="PF05175"/>
    </source>
</evidence>
<dbReference type="Proteomes" id="UP000477911">
    <property type="component" value="Unassembled WGS sequence"/>
</dbReference>
<reference evidence="8 9" key="1">
    <citation type="submission" date="2019-12" db="EMBL/GenBank/DDBJ databases">
        <authorList>
            <person name="Li M."/>
        </authorList>
    </citation>
    <scope>NUCLEOTIDE SEQUENCE [LARGE SCALE GENOMIC DNA]</scope>
    <source>
        <strain evidence="8 9">GBMRC 2024</strain>
    </source>
</reference>
<feature type="domain" description="Release factor glutamine methyltransferase N-terminal" evidence="7">
    <location>
        <begin position="6"/>
        <end position="75"/>
    </location>
</feature>
<evidence type="ECO:0000256" key="2">
    <source>
        <dbReference type="ARBA" id="ARBA00022679"/>
    </source>
</evidence>
<dbReference type="InterPro" id="IPR019874">
    <property type="entry name" value="RF_methyltr_PrmC"/>
</dbReference>